<feature type="domain" description="TNT" evidence="3">
    <location>
        <begin position="114"/>
        <end position="210"/>
    </location>
</feature>
<protein>
    <recommendedName>
        <fullName evidence="3">TNT domain-containing protein</fullName>
    </recommendedName>
</protein>
<reference evidence="4 5" key="1">
    <citation type="submission" date="2015-10" db="EMBL/GenBank/DDBJ databases">
        <title>Mycobacterium gordonae draft genome assembly.</title>
        <authorList>
            <person name="Ustinova V."/>
            <person name="Smirnova T."/>
            <person name="Blagodatskikh K."/>
            <person name="Varlamov D."/>
            <person name="Larionova E."/>
            <person name="Chernousova L."/>
        </authorList>
    </citation>
    <scope>NUCLEOTIDE SEQUENCE [LARGE SCALE GENOMIC DNA]</scope>
    <source>
        <strain evidence="4 5">CTRI 14-8773</strain>
    </source>
</reference>
<accession>A0A0Q2MLA2</accession>
<feature type="signal peptide" evidence="2">
    <location>
        <begin position="1"/>
        <end position="26"/>
    </location>
</feature>
<dbReference type="STRING" id="1778.A9W97_12290"/>
<evidence type="ECO:0000313" key="4">
    <source>
        <dbReference type="EMBL" id="KQH80519.1"/>
    </source>
</evidence>
<dbReference type="GO" id="GO:0050135">
    <property type="term" value="F:NADP+ nucleosidase activity"/>
    <property type="evidence" value="ECO:0007669"/>
    <property type="project" value="InterPro"/>
</dbReference>
<gene>
    <name evidence="4" type="ORF">AO501_07895</name>
</gene>
<evidence type="ECO:0000313" key="5">
    <source>
        <dbReference type="Proteomes" id="UP000051677"/>
    </source>
</evidence>
<proteinExistence type="predicted"/>
<dbReference type="PANTHER" id="PTHR42059:SF1">
    <property type="entry name" value="TNT DOMAIN-CONTAINING PROTEIN"/>
    <property type="match status" value="1"/>
</dbReference>
<dbReference type="Pfam" id="PF14021">
    <property type="entry name" value="TNT"/>
    <property type="match status" value="1"/>
</dbReference>
<comment type="caution">
    <text evidence="4">The sequence shown here is derived from an EMBL/GenBank/DDBJ whole genome shotgun (WGS) entry which is preliminary data.</text>
</comment>
<organism evidence="4 5">
    <name type="scientific">Mycobacterium gordonae</name>
    <dbReference type="NCBI Taxonomy" id="1778"/>
    <lineage>
        <taxon>Bacteria</taxon>
        <taxon>Bacillati</taxon>
        <taxon>Actinomycetota</taxon>
        <taxon>Actinomycetes</taxon>
        <taxon>Mycobacteriales</taxon>
        <taxon>Mycobacteriaceae</taxon>
        <taxon>Mycobacterium</taxon>
    </lineage>
</organism>
<keyword evidence="2" id="KW-0732">Signal</keyword>
<evidence type="ECO:0000259" key="3">
    <source>
        <dbReference type="Pfam" id="PF14021"/>
    </source>
</evidence>
<evidence type="ECO:0000256" key="1">
    <source>
        <dbReference type="SAM" id="MobiDB-lite"/>
    </source>
</evidence>
<evidence type="ECO:0000256" key="2">
    <source>
        <dbReference type="SAM" id="SignalP"/>
    </source>
</evidence>
<dbReference type="InterPro" id="IPR053024">
    <property type="entry name" value="Fungal_surface_NADase"/>
</dbReference>
<dbReference type="AlphaFoldDB" id="A0A0Q2MLA2"/>
<dbReference type="RefSeq" id="WP_055576609.1">
    <property type="nucleotide sequence ID" value="NZ_LKTM01000022.1"/>
</dbReference>
<dbReference type="InterPro" id="IPR025331">
    <property type="entry name" value="TNT"/>
</dbReference>
<dbReference type="Proteomes" id="UP000051677">
    <property type="component" value="Unassembled WGS sequence"/>
</dbReference>
<sequence>MRRQSLIISALVALVLSLLFPVTANADKQCPEAGTGEAAPENSQPFPVPEPYSGNLLGPNTLPTGPVKKLLTNYQRLGTPALQPKAFLDTYYDPNRGWKWPTNFGFDGPATPFTMKKGHLFDRFGQPDEANFLANEKHTPFAARALPPSSLNTYKGSPEANYHVYCVVKDLTVQSGKIKDFAGQPGGGIQYFLGNTRVKDLLAAGQLIEVAPKYGLEGN</sequence>
<dbReference type="EMBL" id="LKTM01000022">
    <property type="protein sequence ID" value="KQH80519.1"/>
    <property type="molecule type" value="Genomic_DNA"/>
</dbReference>
<dbReference type="PANTHER" id="PTHR42059">
    <property type="entry name" value="TNT DOMAIN-CONTAINING PROTEIN"/>
    <property type="match status" value="1"/>
</dbReference>
<feature type="chain" id="PRO_5006194593" description="TNT domain-containing protein" evidence="2">
    <location>
        <begin position="27"/>
        <end position="219"/>
    </location>
</feature>
<name>A0A0Q2MLA2_MYCGO</name>
<feature type="region of interest" description="Disordered" evidence="1">
    <location>
        <begin position="30"/>
        <end position="52"/>
    </location>
</feature>